<keyword evidence="7" id="KW-1185">Reference proteome</keyword>
<evidence type="ECO:0000256" key="1">
    <source>
        <dbReference type="ARBA" id="ARBA00022630"/>
    </source>
</evidence>
<dbReference type="InterPro" id="IPR036661">
    <property type="entry name" value="Luciferase-like_sf"/>
</dbReference>
<evidence type="ECO:0000259" key="5">
    <source>
        <dbReference type="Pfam" id="PF00296"/>
    </source>
</evidence>
<accession>A0A1J7BCB5</accession>
<dbReference type="STRING" id="1428644.BIV57_16975"/>
<dbReference type="PANTHER" id="PTHR42847:SF4">
    <property type="entry name" value="ALKANESULFONATE MONOOXYGENASE-RELATED"/>
    <property type="match status" value="1"/>
</dbReference>
<protein>
    <submittedName>
        <fullName evidence="6">LLM class F420-dependent oxidoreductase</fullName>
    </submittedName>
</protein>
<reference evidence="6 7" key="1">
    <citation type="submission" date="2016-10" db="EMBL/GenBank/DDBJ databases">
        <title>Genome sequence of Streptomyces gilvigriseus MUSC 26.</title>
        <authorList>
            <person name="Lee L.-H."/>
            <person name="Ser H.-L."/>
        </authorList>
    </citation>
    <scope>NUCLEOTIDE SEQUENCE [LARGE SCALE GENOMIC DNA]</scope>
    <source>
        <strain evidence="6 7">MUSC 26</strain>
    </source>
</reference>
<evidence type="ECO:0000313" key="6">
    <source>
        <dbReference type="EMBL" id="OIV36335.1"/>
    </source>
</evidence>
<dbReference type="Pfam" id="PF00296">
    <property type="entry name" value="Bac_luciferase"/>
    <property type="match status" value="1"/>
</dbReference>
<dbReference type="OrthoDB" id="3206024at2"/>
<dbReference type="PANTHER" id="PTHR42847">
    <property type="entry name" value="ALKANESULFONATE MONOOXYGENASE"/>
    <property type="match status" value="1"/>
</dbReference>
<evidence type="ECO:0000313" key="7">
    <source>
        <dbReference type="Proteomes" id="UP000243342"/>
    </source>
</evidence>
<dbReference type="Gene3D" id="3.20.20.30">
    <property type="entry name" value="Luciferase-like domain"/>
    <property type="match status" value="1"/>
</dbReference>
<evidence type="ECO:0000256" key="3">
    <source>
        <dbReference type="ARBA" id="ARBA00023002"/>
    </source>
</evidence>
<organism evidence="6 7">
    <name type="scientific">Mangrovactinospora gilvigrisea</name>
    <dbReference type="NCBI Taxonomy" id="1428644"/>
    <lineage>
        <taxon>Bacteria</taxon>
        <taxon>Bacillati</taxon>
        <taxon>Actinomycetota</taxon>
        <taxon>Actinomycetes</taxon>
        <taxon>Kitasatosporales</taxon>
        <taxon>Streptomycetaceae</taxon>
        <taxon>Mangrovactinospora</taxon>
    </lineage>
</organism>
<gene>
    <name evidence="6" type="ORF">BIV57_16975</name>
</gene>
<dbReference type="SUPFAM" id="SSF51679">
    <property type="entry name" value="Bacterial luciferase-like"/>
    <property type="match status" value="1"/>
</dbReference>
<dbReference type="InterPro" id="IPR011251">
    <property type="entry name" value="Luciferase-like_dom"/>
</dbReference>
<dbReference type="AlphaFoldDB" id="A0A1J7BCB5"/>
<feature type="domain" description="Luciferase-like" evidence="5">
    <location>
        <begin position="17"/>
        <end position="260"/>
    </location>
</feature>
<keyword evidence="1" id="KW-0285">Flavoprotein</keyword>
<dbReference type="NCBIfam" id="TIGR03619">
    <property type="entry name" value="F420_Rv2161c"/>
    <property type="match status" value="1"/>
</dbReference>
<keyword evidence="3" id="KW-0560">Oxidoreductase</keyword>
<proteinExistence type="predicted"/>
<dbReference type="InterPro" id="IPR019921">
    <property type="entry name" value="Lucif-like_OxRdtase_Rv2161c"/>
</dbReference>
<keyword evidence="4" id="KW-0503">Monooxygenase</keyword>
<sequence length="300" mass="31831">MEIGVALPQYGAAVPGLSAGALAAFARGAEDAGLDAVWASDRILTPTHPSHLYPGSGTPEKPYPEAFKVFLDPLEVLTVAATATTRVRLGTSTLNAPFYPPVLLARSLTTLDRLSGGRLDAGFGIGWLGDEYTAVGQDFARRGALLDEALDVLHSMWTAHPVAHEGPRWTVPEAYVGLRPVQLPHPPVYLGGFGPAAMRRIGRRADGWVGIVCPDEMLTALWAAARAAADDAGRDPGALRMHLRYNPGPGETADSVAALLDGVRKRHDPHGVFVDAQQCVETPEAALEMAIRVKELLDAG</sequence>
<dbReference type="GO" id="GO:0008726">
    <property type="term" value="F:alkanesulfonate monooxygenase activity"/>
    <property type="evidence" value="ECO:0007669"/>
    <property type="project" value="TreeGrafter"/>
</dbReference>
<dbReference type="InterPro" id="IPR050172">
    <property type="entry name" value="SsuD_RutA_monooxygenase"/>
</dbReference>
<dbReference type="RefSeq" id="WP_071657733.1">
    <property type="nucleotide sequence ID" value="NZ_MLCF01000102.1"/>
</dbReference>
<keyword evidence="2" id="KW-0288">FMN</keyword>
<dbReference type="GO" id="GO:0046306">
    <property type="term" value="P:alkanesulfonate catabolic process"/>
    <property type="evidence" value="ECO:0007669"/>
    <property type="project" value="TreeGrafter"/>
</dbReference>
<comment type="caution">
    <text evidence="6">The sequence shown here is derived from an EMBL/GenBank/DDBJ whole genome shotgun (WGS) entry which is preliminary data.</text>
</comment>
<evidence type="ECO:0000256" key="4">
    <source>
        <dbReference type="ARBA" id="ARBA00023033"/>
    </source>
</evidence>
<evidence type="ECO:0000256" key="2">
    <source>
        <dbReference type="ARBA" id="ARBA00022643"/>
    </source>
</evidence>
<dbReference type="Proteomes" id="UP000243342">
    <property type="component" value="Unassembled WGS sequence"/>
</dbReference>
<dbReference type="EMBL" id="MLCF01000102">
    <property type="protein sequence ID" value="OIV36335.1"/>
    <property type="molecule type" value="Genomic_DNA"/>
</dbReference>
<name>A0A1J7BCB5_9ACTN</name>